<dbReference type="EMBL" id="BNAV01000005">
    <property type="protein sequence ID" value="GHF63888.1"/>
    <property type="molecule type" value="Genomic_DNA"/>
</dbReference>
<evidence type="ECO:0000256" key="6">
    <source>
        <dbReference type="SAM" id="Phobius"/>
    </source>
</evidence>
<evidence type="ECO:0008006" key="9">
    <source>
        <dbReference type="Google" id="ProtNLM"/>
    </source>
</evidence>
<feature type="transmembrane region" description="Helical" evidence="6">
    <location>
        <begin position="12"/>
        <end position="32"/>
    </location>
</feature>
<dbReference type="Proteomes" id="UP000658656">
    <property type="component" value="Unassembled WGS sequence"/>
</dbReference>
<keyword evidence="3 6" id="KW-0812">Transmembrane</keyword>
<name>A0A8H9IV00_9PSEU</name>
<evidence type="ECO:0000256" key="5">
    <source>
        <dbReference type="ARBA" id="ARBA00023136"/>
    </source>
</evidence>
<feature type="transmembrane region" description="Helical" evidence="6">
    <location>
        <begin position="90"/>
        <end position="109"/>
    </location>
</feature>
<keyword evidence="4 6" id="KW-1133">Transmembrane helix</keyword>
<organism evidence="7 8">
    <name type="scientific">Amycolatopsis bartoniae</name>
    <dbReference type="NCBI Taxonomy" id="941986"/>
    <lineage>
        <taxon>Bacteria</taxon>
        <taxon>Bacillati</taxon>
        <taxon>Actinomycetota</taxon>
        <taxon>Actinomycetes</taxon>
        <taxon>Pseudonocardiales</taxon>
        <taxon>Pseudonocardiaceae</taxon>
        <taxon>Amycolatopsis</taxon>
    </lineage>
</organism>
<evidence type="ECO:0000256" key="3">
    <source>
        <dbReference type="ARBA" id="ARBA00022692"/>
    </source>
</evidence>
<comment type="subcellular location">
    <subcellularLocation>
        <location evidence="1">Cell membrane</location>
        <topology evidence="1">Multi-pass membrane protein</topology>
    </subcellularLocation>
</comment>
<accession>A0A8H9IV00</accession>
<dbReference type="PANTHER" id="PTHR30250">
    <property type="entry name" value="PST FAMILY PREDICTED COLANIC ACID TRANSPORTER"/>
    <property type="match status" value="1"/>
</dbReference>
<reference evidence="7" key="1">
    <citation type="journal article" date="2014" name="Int. J. Syst. Evol. Microbiol.">
        <title>Complete genome sequence of Corynebacterium casei LMG S-19264T (=DSM 44701T), isolated from a smear-ripened cheese.</title>
        <authorList>
            <consortium name="US DOE Joint Genome Institute (JGI-PGF)"/>
            <person name="Walter F."/>
            <person name="Albersmeier A."/>
            <person name="Kalinowski J."/>
            <person name="Ruckert C."/>
        </authorList>
    </citation>
    <scope>NUCLEOTIDE SEQUENCE</scope>
    <source>
        <strain evidence="7">CGMCC 4.7679</strain>
    </source>
</reference>
<feature type="transmembrane region" description="Helical" evidence="6">
    <location>
        <begin position="365"/>
        <end position="384"/>
    </location>
</feature>
<keyword evidence="8" id="KW-1185">Reference proteome</keyword>
<feature type="transmembrane region" description="Helical" evidence="6">
    <location>
        <begin position="334"/>
        <end position="353"/>
    </location>
</feature>
<protein>
    <recommendedName>
        <fullName evidence="9">Polysaccharide biosynthesis protein</fullName>
    </recommendedName>
</protein>
<sequence length="418" mass="41506">MTATARVHRRLGPAALMGAGLAVVGVAGYAFLALSGHTLGTGDAAAVASLYLLVNIIGPGVFTALEQETSRAVSAGLAVGASVAPVRRRALLAGAGLLAVVVLVLLAASPVLVAKAFGGRWALFGALVLGSATAAAVYLVRGLLGGRRRFGGYAATLAVEGFARLLPCVVLALAGTPGAGAFGLLFAAGSAFGVLAGLPALRGNPADGDPVPAPAMVRPIAVLVGSTVLSQLVANLAPVVVSGRLTTDTATAAAFASAFVLVRVPLLMFAPVQAMLLPTLTSAATRGDLGTVRRALRLILTAVAVVGLLGTLLSFVLGPWAVRVLFGAHVTLPSSVLGVLGLGTCVLLVAQVLQPALVALGLHRAATLSWLLGSAVLTGLLFLPGDPLDAAVLAQIAGSVLVVGGMVWALAGALRKSK</sequence>
<comment type="caution">
    <text evidence="7">The sequence shown here is derived from an EMBL/GenBank/DDBJ whole genome shotgun (WGS) entry which is preliminary data.</text>
</comment>
<feature type="transmembrane region" description="Helical" evidence="6">
    <location>
        <begin position="121"/>
        <end position="140"/>
    </location>
</feature>
<reference evidence="7" key="2">
    <citation type="submission" date="2020-09" db="EMBL/GenBank/DDBJ databases">
        <authorList>
            <person name="Sun Q."/>
            <person name="Zhou Y."/>
        </authorList>
    </citation>
    <scope>NUCLEOTIDE SEQUENCE</scope>
    <source>
        <strain evidence="7">CGMCC 4.7679</strain>
    </source>
</reference>
<proteinExistence type="predicted"/>
<feature type="transmembrane region" description="Helical" evidence="6">
    <location>
        <begin position="298"/>
        <end position="322"/>
    </location>
</feature>
<feature type="transmembrane region" description="Helical" evidence="6">
    <location>
        <begin position="44"/>
        <end position="65"/>
    </location>
</feature>
<dbReference type="GO" id="GO:0005886">
    <property type="term" value="C:plasma membrane"/>
    <property type="evidence" value="ECO:0007669"/>
    <property type="project" value="UniProtKB-SubCell"/>
</dbReference>
<feature type="transmembrane region" description="Helical" evidence="6">
    <location>
        <begin position="221"/>
        <end position="241"/>
    </location>
</feature>
<feature type="transmembrane region" description="Helical" evidence="6">
    <location>
        <begin position="253"/>
        <end position="277"/>
    </location>
</feature>
<gene>
    <name evidence="7" type="ORF">GCM10017566_41970</name>
</gene>
<evidence type="ECO:0000313" key="8">
    <source>
        <dbReference type="Proteomes" id="UP000658656"/>
    </source>
</evidence>
<dbReference type="InterPro" id="IPR050833">
    <property type="entry name" value="Poly_Biosynth_Transport"/>
</dbReference>
<feature type="transmembrane region" description="Helical" evidence="6">
    <location>
        <begin position="180"/>
        <end position="201"/>
    </location>
</feature>
<keyword evidence="2" id="KW-1003">Cell membrane</keyword>
<evidence type="ECO:0000313" key="7">
    <source>
        <dbReference type="EMBL" id="GHF63888.1"/>
    </source>
</evidence>
<evidence type="ECO:0000256" key="1">
    <source>
        <dbReference type="ARBA" id="ARBA00004651"/>
    </source>
</evidence>
<feature type="transmembrane region" description="Helical" evidence="6">
    <location>
        <begin position="152"/>
        <end position="174"/>
    </location>
</feature>
<feature type="transmembrane region" description="Helical" evidence="6">
    <location>
        <begin position="390"/>
        <end position="414"/>
    </location>
</feature>
<dbReference type="RefSeq" id="WP_145937207.1">
    <property type="nucleotide sequence ID" value="NZ_BNAV01000005.1"/>
</dbReference>
<evidence type="ECO:0000256" key="2">
    <source>
        <dbReference type="ARBA" id="ARBA00022475"/>
    </source>
</evidence>
<dbReference type="PANTHER" id="PTHR30250:SF11">
    <property type="entry name" value="O-ANTIGEN TRANSPORTER-RELATED"/>
    <property type="match status" value="1"/>
</dbReference>
<dbReference type="AlphaFoldDB" id="A0A8H9IV00"/>
<dbReference type="OrthoDB" id="5241534at2"/>
<keyword evidence="5 6" id="KW-0472">Membrane</keyword>
<evidence type="ECO:0000256" key="4">
    <source>
        <dbReference type="ARBA" id="ARBA00022989"/>
    </source>
</evidence>